<protein>
    <submittedName>
        <fullName evidence="2">NADPH:quinone reductase</fullName>
    </submittedName>
</protein>
<evidence type="ECO:0000259" key="1">
    <source>
        <dbReference type="SMART" id="SM00829"/>
    </source>
</evidence>
<dbReference type="Pfam" id="PF13602">
    <property type="entry name" value="ADH_zinc_N_2"/>
    <property type="match status" value="1"/>
</dbReference>
<dbReference type="EMBL" id="LT629701">
    <property type="protein sequence ID" value="SDM71024.1"/>
    <property type="molecule type" value="Genomic_DNA"/>
</dbReference>
<dbReference type="RefSeq" id="WP_030429506.1">
    <property type="nucleotide sequence ID" value="NZ_JOEF01000007.1"/>
</dbReference>
<dbReference type="PANTHER" id="PTHR43482">
    <property type="entry name" value="PROTEIN AST1-RELATED"/>
    <property type="match status" value="1"/>
</dbReference>
<dbReference type="GO" id="GO:0016491">
    <property type="term" value="F:oxidoreductase activity"/>
    <property type="evidence" value="ECO:0007669"/>
    <property type="project" value="InterPro"/>
</dbReference>
<keyword evidence="3" id="KW-1185">Reference proteome</keyword>
<dbReference type="InterPro" id="IPR036291">
    <property type="entry name" value="NAD(P)-bd_dom_sf"/>
</dbReference>
<organism evidence="2 3">
    <name type="scientific">Allokutzneria albata</name>
    <name type="common">Kibdelosporangium albatum</name>
    <dbReference type="NCBI Taxonomy" id="211114"/>
    <lineage>
        <taxon>Bacteria</taxon>
        <taxon>Bacillati</taxon>
        <taxon>Actinomycetota</taxon>
        <taxon>Actinomycetes</taxon>
        <taxon>Pseudonocardiales</taxon>
        <taxon>Pseudonocardiaceae</taxon>
        <taxon>Allokutzneria</taxon>
    </lineage>
</organism>
<evidence type="ECO:0000313" key="2">
    <source>
        <dbReference type="EMBL" id="SDM71024.1"/>
    </source>
</evidence>
<dbReference type="OrthoDB" id="9787435at2"/>
<dbReference type="eggNOG" id="COG0604">
    <property type="taxonomic scope" value="Bacteria"/>
</dbReference>
<dbReference type="Gene3D" id="3.40.50.720">
    <property type="entry name" value="NAD(P)-binding Rossmann-like Domain"/>
    <property type="match status" value="1"/>
</dbReference>
<evidence type="ECO:0000313" key="3">
    <source>
        <dbReference type="Proteomes" id="UP000183376"/>
    </source>
</evidence>
<proteinExistence type="predicted"/>
<dbReference type="SUPFAM" id="SSF50129">
    <property type="entry name" value="GroES-like"/>
    <property type="match status" value="1"/>
</dbReference>
<feature type="domain" description="Enoyl reductase (ER)" evidence="1">
    <location>
        <begin position="10"/>
        <end position="290"/>
    </location>
</feature>
<dbReference type="Pfam" id="PF08240">
    <property type="entry name" value="ADH_N"/>
    <property type="match status" value="1"/>
</dbReference>
<sequence length="295" mass="30256">MRVIELSEYGGPEVLRLAERPEPEARPGRVRVRVAASTINPVDQGIRAGVMGEFPKPLVLGWDLAGTVVEAAEGFHAGQRVVGMVPWFASAHEGTYAEVVSVEPGWLAPLPEDADLVAAATIPLNALTASQALGLLGVHSGQKLLVTGASGAVGGYAVQLAARAGIDVVAVASAGDEDHVAGLGAKEVIGRADLDRQRVDAVLDAGVAGPSLIGAVRDGGAFVAVVPHGLPEPERGVRVSRVEVEPDAARLRELVASGLSTRVADVLPLADAAEAHRRAAAGGLRGKLVLRVSRG</sequence>
<dbReference type="SMART" id="SM00829">
    <property type="entry name" value="PKS_ER"/>
    <property type="match status" value="1"/>
</dbReference>
<dbReference type="InterPro" id="IPR011032">
    <property type="entry name" value="GroES-like_sf"/>
</dbReference>
<reference evidence="2 3" key="1">
    <citation type="submission" date="2016-10" db="EMBL/GenBank/DDBJ databases">
        <authorList>
            <person name="de Groot N.N."/>
        </authorList>
    </citation>
    <scope>NUCLEOTIDE SEQUENCE [LARGE SCALE GENOMIC DNA]</scope>
    <source>
        <strain evidence="2 3">DSM 44149</strain>
    </source>
</reference>
<dbReference type="Proteomes" id="UP000183376">
    <property type="component" value="Chromosome I"/>
</dbReference>
<dbReference type="Gene3D" id="3.90.180.10">
    <property type="entry name" value="Medium-chain alcohol dehydrogenases, catalytic domain"/>
    <property type="match status" value="1"/>
</dbReference>
<gene>
    <name evidence="2" type="ORF">SAMN04489726_3013</name>
</gene>
<dbReference type="InterPro" id="IPR013154">
    <property type="entry name" value="ADH-like_N"/>
</dbReference>
<name>A0A1G9VFQ4_ALLAB</name>
<dbReference type="SUPFAM" id="SSF51735">
    <property type="entry name" value="NAD(P)-binding Rossmann-fold domains"/>
    <property type="match status" value="1"/>
</dbReference>
<accession>A0A1G9VFQ4</accession>
<dbReference type="STRING" id="211114.SAMN04489726_3013"/>
<dbReference type="AlphaFoldDB" id="A0A1G9VFQ4"/>
<dbReference type="InterPro" id="IPR020843">
    <property type="entry name" value="ER"/>
</dbReference>
<dbReference type="CDD" id="cd05289">
    <property type="entry name" value="MDR_like_2"/>
    <property type="match status" value="1"/>
</dbReference>
<dbReference type="PANTHER" id="PTHR43482:SF1">
    <property type="entry name" value="PROTEIN AST1-RELATED"/>
    <property type="match status" value="1"/>
</dbReference>
<dbReference type="InterPro" id="IPR052585">
    <property type="entry name" value="Lipid_raft_assoc_Zn_ADH"/>
</dbReference>